<dbReference type="Proteomes" id="UP001157418">
    <property type="component" value="Unassembled WGS sequence"/>
</dbReference>
<accession>A0AAU9NMC5</accession>
<dbReference type="AlphaFoldDB" id="A0AAU9NMC5"/>
<comment type="caution">
    <text evidence="2">The sequence shown here is derived from an EMBL/GenBank/DDBJ whole genome shotgun (WGS) entry which is preliminary data.</text>
</comment>
<reference evidence="2 3" key="1">
    <citation type="submission" date="2022-01" db="EMBL/GenBank/DDBJ databases">
        <authorList>
            <person name="Xiong W."/>
            <person name="Schranz E."/>
        </authorList>
    </citation>
    <scope>NUCLEOTIDE SEQUENCE [LARGE SCALE GENOMIC DNA]</scope>
</reference>
<evidence type="ECO:0000313" key="3">
    <source>
        <dbReference type="Proteomes" id="UP001157418"/>
    </source>
</evidence>
<name>A0AAU9NMC5_9ASTR</name>
<proteinExistence type="predicted"/>
<evidence type="ECO:0000313" key="2">
    <source>
        <dbReference type="EMBL" id="CAH1438849.1"/>
    </source>
</evidence>
<evidence type="ECO:0000256" key="1">
    <source>
        <dbReference type="SAM" id="MobiDB-lite"/>
    </source>
</evidence>
<protein>
    <submittedName>
        <fullName evidence="2">Uncharacterized protein</fullName>
    </submittedName>
</protein>
<organism evidence="2 3">
    <name type="scientific">Lactuca virosa</name>
    <dbReference type="NCBI Taxonomy" id="75947"/>
    <lineage>
        <taxon>Eukaryota</taxon>
        <taxon>Viridiplantae</taxon>
        <taxon>Streptophyta</taxon>
        <taxon>Embryophyta</taxon>
        <taxon>Tracheophyta</taxon>
        <taxon>Spermatophyta</taxon>
        <taxon>Magnoliopsida</taxon>
        <taxon>eudicotyledons</taxon>
        <taxon>Gunneridae</taxon>
        <taxon>Pentapetalae</taxon>
        <taxon>asterids</taxon>
        <taxon>campanulids</taxon>
        <taxon>Asterales</taxon>
        <taxon>Asteraceae</taxon>
        <taxon>Cichorioideae</taxon>
        <taxon>Cichorieae</taxon>
        <taxon>Lactucinae</taxon>
        <taxon>Lactuca</taxon>
    </lineage>
</organism>
<sequence>MTMNLATYSHKSKTVRHYFDIQRSSLTNIRYFPISRSDPKSQPRWLAAASGCRQIRRSRSTPFIHLTNGENDHNMSSYGEELSKFH</sequence>
<gene>
    <name evidence="2" type="ORF">LVIROSA_LOCUS25084</name>
</gene>
<keyword evidence="3" id="KW-1185">Reference proteome</keyword>
<dbReference type="EMBL" id="CAKMRJ010004445">
    <property type="protein sequence ID" value="CAH1438849.1"/>
    <property type="molecule type" value="Genomic_DNA"/>
</dbReference>
<feature type="region of interest" description="Disordered" evidence="1">
    <location>
        <begin position="63"/>
        <end position="86"/>
    </location>
</feature>